<reference evidence="3" key="2">
    <citation type="submission" date="2025-08" db="UniProtKB">
        <authorList>
            <consortium name="Ensembl"/>
        </authorList>
    </citation>
    <scope>IDENTIFICATION</scope>
</reference>
<dbReference type="PANTHER" id="PTHR45784">
    <property type="entry name" value="C-TYPE LECTIN DOMAIN FAMILY 20 MEMBER A-RELATED"/>
    <property type="match status" value="1"/>
</dbReference>
<proteinExistence type="predicted"/>
<dbReference type="AlphaFoldDB" id="A0A3Q1IXT0"/>
<dbReference type="InterPro" id="IPR001304">
    <property type="entry name" value="C-type_lectin-like"/>
</dbReference>
<evidence type="ECO:0000313" key="4">
    <source>
        <dbReference type="Proteomes" id="UP000265040"/>
    </source>
</evidence>
<dbReference type="InterPro" id="IPR016187">
    <property type="entry name" value="CTDL_fold"/>
</dbReference>
<protein>
    <recommendedName>
        <fullName evidence="2">C-type lectin domain-containing protein</fullName>
    </recommendedName>
</protein>
<feature type="region of interest" description="Disordered" evidence="1">
    <location>
        <begin position="71"/>
        <end position="95"/>
    </location>
</feature>
<evidence type="ECO:0000313" key="3">
    <source>
        <dbReference type="Ensembl" id="ENSATEP00000022408.2"/>
    </source>
</evidence>
<dbReference type="STRING" id="64144.ENSATEP00000022408"/>
<reference evidence="3" key="3">
    <citation type="submission" date="2025-09" db="UniProtKB">
        <authorList>
            <consortium name="Ensembl"/>
        </authorList>
    </citation>
    <scope>IDENTIFICATION</scope>
</reference>
<dbReference type="Proteomes" id="UP000265040">
    <property type="component" value="Chromosome 8"/>
</dbReference>
<dbReference type="PANTHER" id="PTHR45784:SF3">
    <property type="entry name" value="C-TYPE LECTIN DOMAIN FAMILY 4 MEMBER K-LIKE-RELATED"/>
    <property type="match status" value="1"/>
</dbReference>
<accession>A0A3Q1IXT0</accession>
<keyword evidence="4" id="KW-1185">Reference proteome</keyword>
<sequence length="95" mass="10980">PWPQTWSFILVNQAMTWTDAQSYCRVHYTDLASVRNQAENDQIWLMLQNQYTWIGLYRNSWKWSDGSSLSVSNWAPGSAPTATTTDTCSRDKLET</sequence>
<dbReference type="PROSITE" id="PS50041">
    <property type="entry name" value="C_TYPE_LECTIN_2"/>
    <property type="match status" value="1"/>
</dbReference>
<organism evidence="3 4">
    <name type="scientific">Anabas testudineus</name>
    <name type="common">Climbing perch</name>
    <name type="synonym">Anthias testudineus</name>
    <dbReference type="NCBI Taxonomy" id="64144"/>
    <lineage>
        <taxon>Eukaryota</taxon>
        <taxon>Metazoa</taxon>
        <taxon>Chordata</taxon>
        <taxon>Craniata</taxon>
        <taxon>Vertebrata</taxon>
        <taxon>Euteleostomi</taxon>
        <taxon>Actinopterygii</taxon>
        <taxon>Neopterygii</taxon>
        <taxon>Teleostei</taxon>
        <taxon>Neoteleostei</taxon>
        <taxon>Acanthomorphata</taxon>
        <taxon>Anabantaria</taxon>
        <taxon>Anabantiformes</taxon>
        <taxon>Anabantoidei</taxon>
        <taxon>Anabantidae</taxon>
        <taxon>Anabas</taxon>
    </lineage>
</organism>
<dbReference type="Pfam" id="PF00059">
    <property type="entry name" value="Lectin_C"/>
    <property type="match status" value="1"/>
</dbReference>
<dbReference type="InterPro" id="IPR016186">
    <property type="entry name" value="C-type_lectin-like/link_sf"/>
</dbReference>
<reference evidence="3" key="1">
    <citation type="submission" date="2021-04" db="EMBL/GenBank/DDBJ databases">
        <authorList>
            <consortium name="Wellcome Sanger Institute Data Sharing"/>
        </authorList>
    </citation>
    <scope>NUCLEOTIDE SEQUENCE [LARGE SCALE GENOMIC DNA]</scope>
</reference>
<dbReference type="SMART" id="SM00034">
    <property type="entry name" value="CLECT"/>
    <property type="match status" value="1"/>
</dbReference>
<evidence type="ECO:0000259" key="2">
    <source>
        <dbReference type="PROSITE" id="PS50041"/>
    </source>
</evidence>
<feature type="compositionally biased region" description="Polar residues" evidence="1">
    <location>
        <begin position="71"/>
        <end position="87"/>
    </location>
</feature>
<name>A0A3Q1IXT0_ANATE</name>
<dbReference type="GeneTree" id="ENSGT01090000260530"/>
<dbReference type="InParanoid" id="A0A3Q1IXT0"/>
<feature type="domain" description="C-type lectin" evidence="2">
    <location>
        <begin position="3"/>
        <end position="88"/>
    </location>
</feature>
<dbReference type="Ensembl" id="ENSATET00000022776.2">
    <property type="protein sequence ID" value="ENSATEP00000022408.2"/>
    <property type="gene ID" value="ENSATEG00000015533.2"/>
</dbReference>
<dbReference type="SUPFAM" id="SSF56436">
    <property type="entry name" value="C-type lectin-like"/>
    <property type="match status" value="1"/>
</dbReference>
<dbReference type="OrthoDB" id="6369810at2759"/>
<dbReference type="Gene3D" id="3.10.100.10">
    <property type="entry name" value="Mannose-Binding Protein A, subunit A"/>
    <property type="match status" value="1"/>
</dbReference>
<evidence type="ECO:0000256" key="1">
    <source>
        <dbReference type="SAM" id="MobiDB-lite"/>
    </source>
</evidence>